<gene>
    <name evidence="1" type="ORF">PILCRDRAFT_816099</name>
</gene>
<dbReference type="HOGENOM" id="CLU_2503970_0_0_1"/>
<dbReference type="EMBL" id="KN832981">
    <property type="protein sequence ID" value="KIM86839.1"/>
    <property type="molecule type" value="Genomic_DNA"/>
</dbReference>
<reference evidence="2" key="2">
    <citation type="submission" date="2015-01" db="EMBL/GenBank/DDBJ databases">
        <title>Evolutionary Origins and Diversification of the Mycorrhizal Mutualists.</title>
        <authorList>
            <consortium name="DOE Joint Genome Institute"/>
            <consortium name="Mycorrhizal Genomics Consortium"/>
            <person name="Kohler A."/>
            <person name="Kuo A."/>
            <person name="Nagy L.G."/>
            <person name="Floudas D."/>
            <person name="Copeland A."/>
            <person name="Barry K.W."/>
            <person name="Cichocki N."/>
            <person name="Veneault-Fourrey C."/>
            <person name="LaButti K."/>
            <person name="Lindquist E.A."/>
            <person name="Lipzen A."/>
            <person name="Lundell T."/>
            <person name="Morin E."/>
            <person name="Murat C."/>
            <person name="Riley R."/>
            <person name="Ohm R."/>
            <person name="Sun H."/>
            <person name="Tunlid A."/>
            <person name="Henrissat B."/>
            <person name="Grigoriev I.V."/>
            <person name="Hibbett D.S."/>
            <person name="Martin F."/>
        </authorList>
    </citation>
    <scope>NUCLEOTIDE SEQUENCE [LARGE SCALE GENOMIC DNA]</scope>
    <source>
        <strain evidence="2">F 1598</strain>
    </source>
</reference>
<evidence type="ECO:0000313" key="2">
    <source>
        <dbReference type="Proteomes" id="UP000054166"/>
    </source>
</evidence>
<proteinExistence type="predicted"/>
<dbReference type="Proteomes" id="UP000054166">
    <property type="component" value="Unassembled WGS sequence"/>
</dbReference>
<sequence>MSTNDACLGVGNDTPHIPLPYIQFHIIFPCPLPQGLMISFPISSRLECWASLTVHKSYTSSDDTSYGHLPVDIVLGLYASPSGTFI</sequence>
<dbReference type="InParanoid" id="A0A0C3G4T1"/>
<feature type="non-terminal residue" evidence="1">
    <location>
        <position position="86"/>
    </location>
</feature>
<name>A0A0C3G4T1_PILCF</name>
<accession>A0A0C3G4T1</accession>
<keyword evidence="2" id="KW-1185">Reference proteome</keyword>
<dbReference type="AlphaFoldDB" id="A0A0C3G4T1"/>
<reference evidence="1 2" key="1">
    <citation type="submission" date="2014-04" db="EMBL/GenBank/DDBJ databases">
        <authorList>
            <consortium name="DOE Joint Genome Institute"/>
            <person name="Kuo A."/>
            <person name="Tarkka M."/>
            <person name="Buscot F."/>
            <person name="Kohler A."/>
            <person name="Nagy L.G."/>
            <person name="Floudas D."/>
            <person name="Copeland A."/>
            <person name="Barry K.W."/>
            <person name="Cichocki N."/>
            <person name="Veneault-Fourrey C."/>
            <person name="LaButti K."/>
            <person name="Lindquist E.A."/>
            <person name="Lipzen A."/>
            <person name="Lundell T."/>
            <person name="Morin E."/>
            <person name="Murat C."/>
            <person name="Sun H."/>
            <person name="Tunlid A."/>
            <person name="Henrissat B."/>
            <person name="Grigoriev I.V."/>
            <person name="Hibbett D.S."/>
            <person name="Martin F."/>
            <person name="Nordberg H.P."/>
            <person name="Cantor M.N."/>
            <person name="Hua S.X."/>
        </authorList>
    </citation>
    <scope>NUCLEOTIDE SEQUENCE [LARGE SCALE GENOMIC DNA]</scope>
    <source>
        <strain evidence="1 2">F 1598</strain>
    </source>
</reference>
<organism evidence="1 2">
    <name type="scientific">Piloderma croceum (strain F 1598)</name>
    <dbReference type="NCBI Taxonomy" id="765440"/>
    <lineage>
        <taxon>Eukaryota</taxon>
        <taxon>Fungi</taxon>
        <taxon>Dikarya</taxon>
        <taxon>Basidiomycota</taxon>
        <taxon>Agaricomycotina</taxon>
        <taxon>Agaricomycetes</taxon>
        <taxon>Agaricomycetidae</taxon>
        <taxon>Atheliales</taxon>
        <taxon>Atheliaceae</taxon>
        <taxon>Piloderma</taxon>
    </lineage>
</organism>
<evidence type="ECO:0000313" key="1">
    <source>
        <dbReference type="EMBL" id="KIM86839.1"/>
    </source>
</evidence>
<protein>
    <submittedName>
        <fullName evidence="1">Uncharacterized protein</fullName>
    </submittedName>
</protein>